<comment type="caution">
    <text evidence="2">The sequence shown here is derived from an EMBL/GenBank/DDBJ whole genome shotgun (WGS) entry which is preliminary data.</text>
</comment>
<proteinExistence type="predicted"/>
<accession>A0ABR2KSN9</accession>
<name>A0ABR2KSN9_9EUKA</name>
<dbReference type="Proteomes" id="UP001470230">
    <property type="component" value="Unassembled WGS sequence"/>
</dbReference>
<sequence length="128" mass="15083">MSICYSLEEMNDFLKDIEEPDQLDPKKLTQREQLIIERVISDGIENVRHRSDIFVHHDSATKENFVTITREIPIELFNRYSDKAIKDVWVFHNKRLEGDPCPVIYEFKPDDIENNPQDDTTDSDSNNN</sequence>
<protein>
    <submittedName>
        <fullName evidence="2">Uncharacterized protein</fullName>
    </submittedName>
</protein>
<evidence type="ECO:0000313" key="2">
    <source>
        <dbReference type="EMBL" id="KAK8894073.1"/>
    </source>
</evidence>
<evidence type="ECO:0000313" key="3">
    <source>
        <dbReference type="Proteomes" id="UP001470230"/>
    </source>
</evidence>
<gene>
    <name evidence="2" type="ORF">M9Y10_022505</name>
</gene>
<evidence type="ECO:0000256" key="1">
    <source>
        <dbReference type="SAM" id="MobiDB-lite"/>
    </source>
</evidence>
<dbReference type="EMBL" id="JAPFFF010000003">
    <property type="protein sequence ID" value="KAK8894073.1"/>
    <property type="molecule type" value="Genomic_DNA"/>
</dbReference>
<feature type="region of interest" description="Disordered" evidence="1">
    <location>
        <begin position="107"/>
        <end position="128"/>
    </location>
</feature>
<reference evidence="2 3" key="1">
    <citation type="submission" date="2024-04" db="EMBL/GenBank/DDBJ databases">
        <title>Tritrichomonas musculus Genome.</title>
        <authorList>
            <person name="Alves-Ferreira E."/>
            <person name="Grigg M."/>
            <person name="Lorenzi H."/>
            <person name="Galac M."/>
        </authorList>
    </citation>
    <scope>NUCLEOTIDE SEQUENCE [LARGE SCALE GENOMIC DNA]</scope>
    <source>
        <strain evidence="2 3">EAF2021</strain>
    </source>
</reference>
<organism evidence="2 3">
    <name type="scientific">Tritrichomonas musculus</name>
    <dbReference type="NCBI Taxonomy" id="1915356"/>
    <lineage>
        <taxon>Eukaryota</taxon>
        <taxon>Metamonada</taxon>
        <taxon>Parabasalia</taxon>
        <taxon>Tritrichomonadida</taxon>
        <taxon>Tritrichomonadidae</taxon>
        <taxon>Tritrichomonas</taxon>
    </lineage>
</organism>
<keyword evidence="3" id="KW-1185">Reference proteome</keyword>